<dbReference type="GeneID" id="108985867"/>
<reference evidence="3" key="1">
    <citation type="submission" date="2025-08" db="UniProtKB">
        <authorList>
            <consortium name="RefSeq"/>
        </authorList>
    </citation>
    <scope>IDENTIFICATION</scope>
    <source>
        <tissue evidence="3">Leaves</tissue>
    </source>
</reference>
<dbReference type="AlphaFoldDB" id="A0A2I4E397"/>
<feature type="compositionally biased region" description="Basic and acidic residues" evidence="1">
    <location>
        <begin position="46"/>
        <end position="57"/>
    </location>
</feature>
<organism evidence="2 3">
    <name type="scientific">Juglans regia</name>
    <name type="common">English walnut</name>
    <dbReference type="NCBI Taxonomy" id="51240"/>
    <lineage>
        <taxon>Eukaryota</taxon>
        <taxon>Viridiplantae</taxon>
        <taxon>Streptophyta</taxon>
        <taxon>Embryophyta</taxon>
        <taxon>Tracheophyta</taxon>
        <taxon>Spermatophyta</taxon>
        <taxon>Magnoliopsida</taxon>
        <taxon>eudicotyledons</taxon>
        <taxon>Gunneridae</taxon>
        <taxon>Pentapetalae</taxon>
        <taxon>rosids</taxon>
        <taxon>fabids</taxon>
        <taxon>Fagales</taxon>
        <taxon>Juglandaceae</taxon>
        <taxon>Juglans</taxon>
    </lineage>
</organism>
<evidence type="ECO:0000256" key="1">
    <source>
        <dbReference type="SAM" id="MobiDB-lite"/>
    </source>
</evidence>
<keyword evidence="2" id="KW-1185">Reference proteome</keyword>
<accession>A0A2I4E397</accession>
<sequence>MPREVCTEEDVVLIEEVSLDEWGQENQVGEIEEGNKSLSDQEEGELNDKVGKDKDYMSEGGTSGAKSRDGTNGLSTTRSTKQDFQRYGTSPFRFQQMWVEHQDIFPLVKTSWEEEGRGRGLENLAFKLKHNKHVLKTWNKEKFGHVEIMIRELEQSFEVLDSHLQEGYEEMVEQDLLITKIELDIWKKRKESMLEQKAKAKWIREGDNNTRFFHSILKRRQQTQVNEMLKADDTSFESLEAVYKGAVQYFQRLLDLKCEGGLLDLSLFVDNVITEGENKEITKCPIVKDIRQALFSIPVESSLGPDGFGSSFFRNC</sequence>
<dbReference type="OrthoDB" id="1432089at2759"/>
<name>A0A2I4E397_JUGRE</name>
<dbReference type="Proteomes" id="UP000235220">
    <property type="component" value="Chromosome 2"/>
</dbReference>
<feature type="compositionally biased region" description="Polar residues" evidence="1">
    <location>
        <begin position="70"/>
        <end position="79"/>
    </location>
</feature>
<feature type="region of interest" description="Disordered" evidence="1">
    <location>
        <begin position="23"/>
        <end position="82"/>
    </location>
</feature>
<dbReference type="RefSeq" id="XP_018813867.1">
    <property type="nucleotide sequence ID" value="XM_018958322.1"/>
</dbReference>
<dbReference type="KEGG" id="jre:108985867"/>
<evidence type="ECO:0000313" key="2">
    <source>
        <dbReference type="Proteomes" id="UP000235220"/>
    </source>
</evidence>
<dbReference type="Gramene" id="Jr02_05200_p1">
    <property type="protein sequence ID" value="cds.Jr02_05200_p1"/>
    <property type="gene ID" value="Jr02_05200"/>
</dbReference>
<evidence type="ECO:0000313" key="3">
    <source>
        <dbReference type="RefSeq" id="XP_018813867.1"/>
    </source>
</evidence>
<protein>
    <submittedName>
        <fullName evidence="3">Uncharacterized protein LOC108985867</fullName>
    </submittedName>
</protein>
<gene>
    <name evidence="3" type="primary">LOC108985867</name>
</gene>
<proteinExistence type="predicted"/>